<gene>
    <name evidence="1" type="ORF">TAO_1293</name>
</gene>
<organism evidence="1 2">
    <name type="scientific">Candidatus Nitrosoglobus terrae</name>
    <dbReference type="NCBI Taxonomy" id="1630141"/>
    <lineage>
        <taxon>Bacteria</taxon>
        <taxon>Pseudomonadati</taxon>
        <taxon>Pseudomonadota</taxon>
        <taxon>Gammaproteobacteria</taxon>
        <taxon>Chromatiales</taxon>
        <taxon>Chromatiaceae</taxon>
        <taxon>Candidatus Nitrosoglobus</taxon>
    </lineage>
</organism>
<dbReference type="GO" id="GO:0016301">
    <property type="term" value="F:kinase activity"/>
    <property type="evidence" value="ECO:0007669"/>
    <property type="project" value="UniProtKB-KW"/>
</dbReference>
<dbReference type="Gene3D" id="3.40.50.300">
    <property type="entry name" value="P-loop containing nucleotide triphosphate hydrolases"/>
    <property type="match status" value="1"/>
</dbReference>
<protein>
    <submittedName>
        <fullName evidence="1">Kinase-like protein</fullName>
    </submittedName>
</protein>
<dbReference type="SUPFAM" id="SSF52540">
    <property type="entry name" value="P-loop containing nucleoside triphosphate hydrolases"/>
    <property type="match status" value="1"/>
</dbReference>
<keyword evidence="2" id="KW-1185">Reference proteome</keyword>
<dbReference type="Proteomes" id="UP000243679">
    <property type="component" value="Chromosome"/>
</dbReference>
<proteinExistence type="predicted"/>
<dbReference type="InterPro" id="IPR027417">
    <property type="entry name" value="P-loop_NTPase"/>
</dbReference>
<dbReference type="KEGG" id="ntt:TAO_1293"/>
<dbReference type="OrthoDB" id="455474at2"/>
<name>A0A1Q2SNI3_9GAMM</name>
<keyword evidence="1" id="KW-0808">Transferase</keyword>
<sequence length="365" mass="42151">MVAISIYPSISNILHQLGRKERNFNDHTIRYALERLEAATDNFWGTYANIYHKLEQKCQQLQCVYPVFEAKCQQLGITIDPQVIWRVYLPLAEWVVEERKRVLKDVFILGINGAQGSGKSTLCALLQVILETGFSQRAVSVSIDNFYLTRSERQRLAAEVHPLLITRGVPGTHNVVLAISIFKSLKAARPNSSIRLPIFDKALDDQLPEEKELIFQGRPDIVLFEGWCVGARPEPDHQLARSINRLEAEEDPDGVWRYYVNRALGRQYAQLFSLLDKLLLLEIPEFKVAYAQRLEQEQQLARRLLKEGGANSARRIMDTDELKRFIMHFQRLTEYMLDEMSVRADLVLKINADRQFLKARKRILS</sequence>
<reference evidence="1 2" key="1">
    <citation type="journal article" date="2017" name="ISME J.">
        <title>An acid-tolerant ammonia-oxidizing ?-proteobacterium from soil.</title>
        <authorList>
            <person name="Hayatsu M."/>
            <person name="Tago K."/>
            <person name="Uchiyama I."/>
            <person name="Toyoda A."/>
            <person name="Wang Y."/>
            <person name="Shimomura Y."/>
            <person name="Okubo T."/>
            <person name="Kurisu F."/>
            <person name="Hirono Y."/>
            <person name="Nonaka K."/>
            <person name="Akiyama H."/>
            <person name="Itoh T."/>
            <person name="Takami H."/>
        </authorList>
    </citation>
    <scope>NUCLEOTIDE SEQUENCE [LARGE SCALE GENOMIC DNA]</scope>
    <source>
        <strain evidence="1 2">TAO100</strain>
    </source>
</reference>
<dbReference type="AlphaFoldDB" id="A0A1Q2SNI3"/>
<evidence type="ECO:0000313" key="2">
    <source>
        <dbReference type="Proteomes" id="UP000243679"/>
    </source>
</evidence>
<dbReference type="PANTHER" id="PTHR10285">
    <property type="entry name" value="URIDINE KINASE"/>
    <property type="match status" value="1"/>
</dbReference>
<evidence type="ECO:0000313" key="1">
    <source>
        <dbReference type="EMBL" id="BAW80663.1"/>
    </source>
</evidence>
<accession>A0A1Q2SNI3</accession>
<dbReference type="EMBL" id="AP014836">
    <property type="protein sequence ID" value="BAW80663.1"/>
    <property type="molecule type" value="Genomic_DNA"/>
</dbReference>
<dbReference type="RefSeq" id="WP_096527178.1">
    <property type="nucleotide sequence ID" value="NZ_AP014836.1"/>
</dbReference>
<keyword evidence="1" id="KW-0418">Kinase</keyword>